<dbReference type="STRING" id="1434123.MSVAZ_2087"/>
<dbReference type="InterPro" id="IPR007404">
    <property type="entry name" value="YdjM-like"/>
</dbReference>
<dbReference type="RefSeq" id="WP_048120967.1">
    <property type="nucleotide sequence ID" value="NZ_CP009520.1"/>
</dbReference>
<evidence type="ECO:0000256" key="1">
    <source>
        <dbReference type="SAM" id="Phobius"/>
    </source>
</evidence>
<dbReference type="HOGENOM" id="CLU_126996_0_0_2"/>
<feature type="transmembrane region" description="Helical" evidence="1">
    <location>
        <begin position="61"/>
        <end position="80"/>
    </location>
</feature>
<sequence>MLLFGHIGVTLGIFFGLGFFIPRLKTIIDPRYLAIGALLPDLIDKPLGMIIFASTFENGRIISHTLLFVLSLFLVALYLYEKKKDIKVLSLASGSFFHLMEDQMWATPKTLLWPLLGWNFPKSQTDFNGIEYLTKLFEKSFTFHISFSSVPEILGMGIIVILALHWLIKEFGQNKF</sequence>
<feature type="transmembrane region" description="Helical" evidence="1">
    <location>
        <begin position="145"/>
        <end position="168"/>
    </location>
</feature>
<accession>A0A0E3LHJ0</accession>
<protein>
    <recommendedName>
        <fullName evidence="4">Membrane-bound metal-dependent hydrolase</fullName>
    </recommendedName>
</protein>
<feature type="transmembrane region" description="Helical" evidence="1">
    <location>
        <begin position="6"/>
        <end position="25"/>
    </location>
</feature>
<reference evidence="2 3" key="1">
    <citation type="submission" date="2014-07" db="EMBL/GenBank/DDBJ databases">
        <title>Methanogenic archaea and the global carbon cycle.</title>
        <authorList>
            <person name="Henriksen J.R."/>
            <person name="Luke J."/>
            <person name="Reinhart S."/>
            <person name="Benedict M.N."/>
            <person name="Youngblut N.D."/>
            <person name="Metcalf M.E."/>
            <person name="Whitaker R.J."/>
            <person name="Metcalf W.W."/>
        </authorList>
    </citation>
    <scope>NUCLEOTIDE SEQUENCE [LARGE SCALE GENOMIC DNA]</scope>
    <source>
        <strain evidence="2 3">Z-761</strain>
    </source>
</reference>
<organism evidence="2 3">
    <name type="scientific">Methanosarcina vacuolata Z-761</name>
    <dbReference type="NCBI Taxonomy" id="1434123"/>
    <lineage>
        <taxon>Archaea</taxon>
        <taxon>Methanobacteriati</taxon>
        <taxon>Methanobacteriota</taxon>
        <taxon>Stenosarchaea group</taxon>
        <taxon>Methanomicrobia</taxon>
        <taxon>Methanosarcinales</taxon>
        <taxon>Methanosarcinaceae</taxon>
        <taxon>Methanosarcina</taxon>
    </lineage>
</organism>
<dbReference type="Pfam" id="PF04307">
    <property type="entry name" value="YdjM"/>
    <property type="match status" value="1"/>
</dbReference>
<evidence type="ECO:0000313" key="2">
    <source>
        <dbReference type="EMBL" id="AKB44356.1"/>
    </source>
</evidence>
<dbReference type="EMBL" id="CP009520">
    <property type="protein sequence ID" value="AKB44356.1"/>
    <property type="molecule type" value="Genomic_DNA"/>
</dbReference>
<dbReference type="AlphaFoldDB" id="A0A0E3LHJ0"/>
<dbReference type="Proteomes" id="UP000033096">
    <property type="component" value="Chromosome"/>
</dbReference>
<dbReference type="KEGG" id="mvc:MSVAZ_2087"/>
<keyword evidence="3" id="KW-1185">Reference proteome</keyword>
<name>A0A0E3LHJ0_9EURY</name>
<gene>
    <name evidence="2" type="ORF">MSVAZ_2087</name>
</gene>
<keyword evidence="1" id="KW-0472">Membrane</keyword>
<keyword evidence="1" id="KW-0812">Transmembrane</keyword>
<evidence type="ECO:0008006" key="4">
    <source>
        <dbReference type="Google" id="ProtNLM"/>
    </source>
</evidence>
<proteinExistence type="predicted"/>
<dbReference type="GeneID" id="24810550"/>
<keyword evidence="1" id="KW-1133">Transmembrane helix</keyword>
<dbReference type="PATRIC" id="fig|1434123.4.peg.2546"/>
<evidence type="ECO:0000313" key="3">
    <source>
        <dbReference type="Proteomes" id="UP000033096"/>
    </source>
</evidence>